<evidence type="ECO:0000256" key="6">
    <source>
        <dbReference type="ARBA" id="ARBA00036832"/>
    </source>
</evidence>
<evidence type="ECO:0000313" key="11">
    <source>
        <dbReference type="Proteomes" id="UP001363622"/>
    </source>
</evidence>
<organism evidence="10 11">
    <name type="scientific">Phyllosticta citriasiana</name>
    <dbReference type="NCBI Taxonomy" id="595635"/>
    <lineage>
        <taxon>Eukaryota</taxon>
        <taxon>Fungi</taxon>
        <taxon>Dikarya</taxon>
        <taxon>Ascomycota</taxon>
        <taxon>Pezizomycotina</taxon>
        <taxon>Dothideomycetes</taxon>
        <taxon>Dothideomycetes incertae sedis</taxon>
        <taxon>Botryosphaeriales</taxon>
        <taxon>Phyllostictaceae</taxon>
        <taxon>Phyllosticta</taxon>
    </lineage>
</organism>
<evidence type="ECO:0000256" key="2">
    <source>
        <dbReference type="ARBA" id="ARBA00022723"/>
    </source>
</evidence>
<comment type="caution">
    <text evidence="10">The sequence shown here is derived from an EMBL/GenBank/DDBJ whole genome shotgun (WGS) entry which is preliminary data.</text>
</comment>
<evidence type="ECO:0000256" key="7">
    <source>
        <dbReference type="ARBA" id="ARBA00038889"/>
    </source>
</evidence>
<evidence type="ECO:0000256" key="1">
    <source>
        <dbReference type="ARBA" id="ARBA00005871"/>
    </source>
</evidence>
<comment type="similarity">
    <text evidence="1">Belongs to the metallo-dependent hydrolases superfamily. ACMSD family.</text>
</comment>
<keyword evidence="3 8" id="KW-0210">Decarboxylase</keyword>
<evidence type="ECO:0000256" key="3">
    <source>
        <dbReference type="ARBA" id="ARBA00022793"/>
    </source>
</evidence>
<dbReference type="InterPro" id="IPR032465">
    <property type="entry name" value="ACMSD"/>
</dbReference>
<dbReference type="EMBL" id="JBBPHU010000005">
    <property type="protein sequence ID" value="KAK7517772.1"/>
    <property type="molecule type" value="Genomic_DNA"/>
</dbReference>
<evidence type="ECO:0000259" key="9">
    <source>
        <dbReference type="Pfam" id="PF04909"/>
    </source>
</evidence>
<accession>A0ABR1KPX2</accession>
<evidence type="ECO:0000313" key="10">
    <source>
        <dbReference type="EMBL" id="KAK7517772.1"/>
    </source>
</evidence>
<proteinExistence type="inferred from homology"/>
<keyword evidence="4" id="KW-0862">Zinc</keyword>
<dbReference type="Gene3D" id="3.20.20.140">
    <property type="entry name" value="Metal-dependent hydrolases"/>
    <property type="match status" value="1"/>
</dbReference>
<name>A0ABR1KPX2_9PEZI</name>
<keyword evidence="2" id="KW-0479">Metal-binding</keyword>
<feature type="domain" description="Amidohydrolase-related" evidence="9">
    <location>
        <begin position="7"/>
        <end position="314"/>
    </location>
</feature>
<dbReference type="PANTHER" id="PTHR21240">
    <property type="entry name" value="2-AMINO-3-CARBOXYLMUCONATE-6-SEMIALDEHYDE DECARBOXYLASE"/>
    <property type="match status" value="1"/>
</dbReference>
<comment type="catalytic activity">
    <reaction evidence="6">
        <text>6-methylsalicylate + H(+) = 3-methylphenol + CO2</text>
        <dbReference type="Rhea" id="RHEA:23112"/>
        <dbReference type="ChEBI" id="CHEBI:15378"/>
        <dbReference type="ChEBI" id="CHEBI:16526"/>
        <dbReference type="ChEBI" id="CHEBI:17231"/>
        <dbReference type="ChEBI" id="CHEBI:36658"/>
        <dbReference type="EC" id="4.1.1.52"/>
    </reaction>
    <physiologicalReaction direction="left-to-right" evidence="6">
        <dbReference type="Rhea" id="RHEA:23113"/>
    </physiologicalReaction>
</comment>
<sequence length="324" mass="36231">MALPRKIDTHHHFIPQEFAEAIKSTPGGDPSGWILPNWTSEASENVMEEAGVRSAILSVTAPGPTILEGAAAVKLARKINEHGADLRNQKPERFGFFASVPDLWDVDAALDEIKYALDTLKADGVVLMTRYGKGNYYLGHEKFKPIWEELNKRHAVVFIHPTHPVDTTLISPMMPQPLIEYPHESTRTAVDLILSNRKRENPNCKVILSHGGGTLPFLIKRVTLAATSFPDATKTAEEIFEDAKSFHYDLALSTAHSQLKMILDFVPHDQILYGSDFPYAPRPAVLSFTQDLDSFPMEDSLRKKIYFENASKLIPRLAGDKARF</sequence>
<dbReference type="Pfam" id="PF04909">
    <property type="entry name" value="Amidohydro_2"/>
    <property type="match status" value="1"/>
</dbReference>
<keyword evidence="5 8" id="KW-0456">Lyase</keyword>
<dbReference type="PANTHER" id="PTHR21240:SF29">
    <property type="entry name" value="AMIDOHYDROLASE-RELATED DOMAIN-CONTAINING PROTEIN"/>
    <property type="match status" value="1"/>
</dbReference>
<protein>
    <recommendedName>
        <fullName evidence="7">6-methylsalicylate decarboxylase</fullName>
        <ecNumber evidence="7">4.1.1.52</ecNumber>
    </recommendedName>
</protein>
<dbReference type="InterPro" id="IPR032466">
    <property type="entry name" value="Metal_Hydrolase"/>
</dbReference>
<dbReference type="InterPro" id="IPR006680">
    <property type="entry name" value="Amidohydro-rel"/>
</dbReference>
<evidence type="ECO:0000256" key="5">
    <source>
        <dbReference type="ARBA" id="ARBA00023239"/>
    </source>
</evidence>
<evidence type="ECO:0000256" key="4">
    <source>
        <dbReference type="ARBA" id="ARBA00022833"/>
    </source>
</evidence>
<dbReference type="EC" id="4.1.1.52" evidence="7"/>
<gene>
    <name evidence="10" type="ORF">IWZ03DRAFT_180599</name>
</gene>
<reference evidence="10 11" key="1">
    <citation type="submission" date="2024-04" db="EMBL/GenBank/DDBJ databases">
        <title>Phyllosticta paracitricarpa is synonymous to the EU quarantine fungus P. citricarpa based on phylogenomic analyses.</title>
        <authorList>
            <consortium name="Lawrence Berkeley National Laboratory"/>
            <person name="Van Ingen-Buijs V.A."/>
            <person name="Van Westerhoven A.C."/>
            <person name="Haridas S."/>
            <person name="Skiadas P."/>
            <person name="Martin F."/>
            <person name="Groenewald J.Z."/>
            <person name="Crous P.W."/>
            <person name="Seidl M.F."/>
        </authorList>
    </citation>
    <scope>NUCLEOTIDE SEQUENCE [LARGE SCALE GENOMIC DNA]</scope>
    <source>
        <strain evidence="10 11">CBS 123371</strain>
    </source>
</reference>
<evidence type="ECO:0000256" key="8">
    <source>
        <dbReference type="RuleBase" id="RU366045"/>
    </source>
</evidence>
<dbReference type="SUPFAM" id="SSF51556">
    <property type="entry name" value="Metallo-dependent hydrolases"/>
    <property type="match status" value="1"/>
</dbReference>
<dbReference type="Proteomes" id="UP001363622">
    <property type="component" value="Unassembled WGS sequence"/>
</dbReference>
<keyword evidence="11" id="KW-1185">Reference proteome</keyword>